<dbReference type="InterPro" id="IPR020904">
    <property type="entry name" value="Sc_DH/Rdtase_CS"/>
</dbReference>
<proteinExistence type="inferred from homology"/>
<dbReference type="FunFam" id="3.40.50.720:FF:000084">
    <property type="entry name" value="Short-chain dehydrogenase reductase"/>
    <property type="match status" value="1"/>
</dbReference>
<dbReference type="OrthoDB" id="9787298at2"/>
<dbReference type="Gene3D" id="3.40.50.720">
    <property type="entry name" value="NAD(P)-binding Rossmann-like Domain"/>
    <property type="match status" value="1"/>
</dbReference>
<evidence type="ECO:0000313" key="4">
    <source>
        <dbReference type="Proteomes" id="UP000077255"/>
    </source>
</evidence>
<gene>
    <name evidence="3" type="ORF">ATSB10_13700</name>
</gene>
<name>A0A160N067_9GAMM</name>
<dbReference type="STRING" id="445710.ATSB10_13700"/>
<dbReference type="PRINTS" id="PR00080">
    <property type="entry name" value="SDRFAMILY"/>
</dbReference>
<dbReference type="NCBIfam" id="NF005559">
    <property type="entry name" value="PRK07231.1"/>
    <property type="match status" value="1"/>
</dbReference>
<dbReference type="SUPFAM" id="SSF51735">
    <property type="entry name" value="NAD(P)-binding Rossmann-fold domains"/>
    <property type="match status" value="1"/>
</dbReference>
<protein>
    <recommendedName>
        <fullName evidence="5">3-beta-hydroxysteroid dehydrogenase</fullName>
    </recommendedName>
</protein>
<evidence type="ECO:0000256" key="1">
    <source>
        <dbReference type="ARBA" id="ARBA00006484"/>
    </source>
</evidence>
<dbReference type="InterPro" id="IPR036291">
    <property type="entry name" value="NAD(P)-bd_dom_sf"/>
</dbReference>
<dbReference type="GO" id="GO:0016491">
    <property type="term" value="F:oxidoreductase activity"/>
    <property type="evidence" value="ECO:0007669"/>
    <property type="project" value="UniProtKB-KW"/>
</dbReference>
<dbReference type="NCBIfam" id="NF005473">
    <property type="entry name" value="PRK07069.1"/>
    <property type="match status" value="1"/>
</dbReference>
<evidence type="ECO:0000313" key="3">
    <source>
        <dbReference type="EMBL" id="AND68824.1"/>
    </source>
</evidence>
<dbReference type="KEGG" id="dtx:ATSB10_13700"/>
<dbReference type="AlphaFoldDB" id="A0A160N067"/>
<sequence length="262" mass="27650">MTLADTARLAGKRAYITGGAGGLGGAMAKLFARHGAKVFLADIDGDGARAQAAAINAEHDDTVAWSAAQNVRDEALWPTLLEQAAQAMGGLSVLVNNAGIGALGGVESLATKDWQRVMGVNVEAVYFGCKYALPWLKQSQPGSIINISSMAAYKVDPDYTVYNASKAAVASLSKSVAVDCARQQLAIRCNSIHPAFIRTGIVEPFFQQLGEEEAIRKLTRGNPMRRLGEPDDVAYAALYLASDESRYVTAAELRVDGGASAV</sequence>
<dbReference type="InterPro" id="IPR051122">
    <property type="entry name" value="SDR_DHRS6-like"/>
</dbReference>
<reference evidence="3 4" key="1">
    <citation type="submission" date="2016-02" db="EMBL/GenBank/DDBJ databases">
        <title>Complete genome sequencing and analysis of ATSB10, Dyella thiooxydans isolated from rhizosphere soil of sunflower (Helianthus annuus L.).</title>
        <authorList>
            <person name="Lee Y."/>
            <person name="Hwangbo K."/>
            <person name="Chung H."/>
            <person name="Yoo J."/>
            <person name="Kim K.Y."/>
            <person name="Sa T.M."/>
            <person name="Um Y."/>
            <person name="Madhaiyan M."/>
        </authorList>
    </citation>
    <scope>NUCLEOTIDE SEQUENCE [LARGE SCALE GENOMIC DNA]</scope>
    <source>
        <strain evidence="3 4">ATSB10</strain>
    </source>
</reference>
<dbReference type="EMBL" id="CP014841">
    <property type="protein sequence ID" value="AND68824.1"/>
    <property type="molecule type" value="Genomic_DNA"/>
</dbReference>
<accession>A0A160N067</accession>
<evidence type="ECO:0008006" key="5">
    <source>
        <dbReference type="Google" id="ProtNLM"/>
    </source>
</evidence>
<dbReference type="Pfam" id="PF13561">
    <property type="entry name" value="adh_short_C2"/>
    <property type="match status" value="1"/>
</dbReference>
<dbReference type="InterPro" id="IPR002347">
    <property type="entry name" value="SDR_fam"/>
</dbReference>
<dbReference type="Proteomes" id="UP000077255">
    <property type="component" value="Chromosome"/>
</dbReference>
<dbReference type="PANTHER" id="PTHR43477">
    <property type="entry name" value="DIHYDROANTICAPSIN 7-DEHYDROGENASE"/>
    <property type="match status" value="1"/>
</dbReference>
<evidence type="ECO:0000256" key="2">
    <source>
        <dbReference type="ARBA" id="ARBA00023002"/>
    </source>
</evidence>
<keyword evidence="4" id="KW-1185">Reference proteome</keyword>
<dbReference type="PROSITE" id="PS00061">
    <property type="entry name" value="ADH_SHORT"/>
    <property type="match status" value="1"/>
</dbReference>
<keyword evidence="2" id="KW-0560">Oxidoreductase</keyword>
<comment type="similarity">
    <text evidence="1">Belongs to the short-chain dehydrogenases/reductases (SDR) family.</text>
</comment>
<dbReference type="RefSeq" id="WP_063671479.1">
    <property type="nucleotide sequence ID" value="NZ_CP014841.1"/>
</dbReference>
<dbReference type="PATRIC" id="fig|445710.3.peg.1366"/>
<dbReference type="PANTHER" id="PTHR43477:SF1">
    <property type="entry name" value="DIHYDROANTICAPSIN 7-DEHYDROGENASE"/>
    <property type="match status" value="1"/>
</dbReference>
<organism evidence="3 4">
    <name type="scientific">Dyella thiooxydans</name>
    <dbReference type="NCBI Taxonomy" id="445710"/>
    <lineage>
        <taxon>Bacteria</taxon>
        <taxon>Pseudomonadati</taxon>
        <taxon>Pseudomonadota</taxon>
        <taxon>Gammaproteobacteria</taxon>
        <taxon>Lysobacterales</taxon>
        <taxon>Rhodanobacteraceae</taxon>
        <taxon>Dyella</taxon>
    </lineage>
</organism>
<dbReference type="PRINTS" id="PR00081">
    <property type="entry name" value="GDHRDH"/>
</dbReference>